<accession>A0AAW0GD47</accession>
<evidence type="ECO:0000313" key="3">
    <source>
        <dbReference type="EMBL" id="KAK7687852.1"/>
    </source>
</evidence>
<dbReference type="Gene3D" id="3.40.190.10">
    <property type="entry name" value="Periplasmic binding protein-like II"/>
    <property type="match status" value="2"/>
</dbReference>
<evidence type="ECO:0000256" key="2">
    <source>
        <dbReference type="SAM" id="SignalP"/>
    </source>
</evidence>
<name>A0AAW0GD47_9APHY</name>
<comment type="caution">
    <text evidence="3">The sequence shown here is derived from an EMBL/GenBank/DDBJ whole genome shotgun (WGS) entry which is preliminary data.</text>
</comment>
<dbReference type="Pfam" id="PF13343">
    <property type="entry name" value="SBP_bac_6"/>
    <property type="match status" value="1"/>
</dbReference>
<dbReference type="EMBL" id="JASBNA010000012">
    <property type="protein sequence ID" value="KAK7687852.1"/>
    <property type="molecule type" value="Genomic_DNA"/>
</dbReference>
<dbReference type="Proteomes" id="UP001385951">
    <property type="component" value="Unassembled WGS sequence"/>
</dbReference>
<dbReference type="PANTHER" id="PTHR30006:SF2">
    <property type="entry name" value="ABC TRANSPORTER SUBSTRATE-BINDING PROTEIN"/>
    <property type="match status" value="1"/>
</dbReference>
<sequence>MRFQTLLTSCLLSITLVSAASLSGRQVDIETQSLDELYQLALAEGGDLIVRAGGDEKNQQDGLVQAFKTQFPGINLNLTVDLSKYHDGIIDRNLNLTGKAGVDVTHLQTLHDFVRWKQECRLLAYKPAGWEQIDDSIKDVDGAYVGINYFMFANNFATAKTTKEEAPKEFTDYLDPKWKGKIVSTYPNDDDAVLFQFFKVVQAHGWEAIQQFIAQDIQWVRGTATPIAVMSQNNSRAVTFTTGTGFSDGSSGFFQQLPEDDFSHIIIWSQRAAIFETAEHPAAAKLYVNWLLSTERQAASGGWSVRNDVPQQSGLAPLSDFAGKLDPPAFERFMLDRALVERYKLQFEQLLGTAQGLSPLDDDL</sequence>
<keyword evidence="4" id="KW-1185">Reference proteome</keyword>
<dbReference type="AlphaFoldDB" id="A0AAW0GD47"/>
<keyword evidence="1 2" id="KW-0732">Signal</keyword>
<evidence type="ECO:0000256" key="1">
    <source>
        <dbReference type="ARBA" id="ARBA00022729"/>
    </source>
</evidence>
<organism evidence="3 4">
    <name type="scientific">Cerrena zonata</name>
    <dbReference type="NCBI Taxonomy" id="2478898"/>
    <lineage>
        <taxon>Eukaryota</taxon>
        <taxon>Fungi</taxon>
        <taxon>Dikarya</taxon>
        <taxon>Basidiomycota</taxon>
        <taxon>Agaricomycotina</taxon>
        <taxon>Agaricomycetes</taxon>
        <taxon>Polyporales</taxon>
        <taxon>Cerrenaceae</taxon>
        <taxon>Cerrena</taxon>
    </lineage>
</organism>
<feature type="signal peptide" evidence="2">
    <location>
        <begin position="1"/>
        <end position="19"/>
    </location>
</feature>
<evidence type="ECO:0000313" key="4">
    <source>
        <dbReference type="Proteomes" id="UP001385951"/>
    </source>
</evidence>
<reference evidence="3 4" key="1">
    <citation type="submission" date="2022-09" db="EMBL/GenBank/DDBJ databases">
        <authorList>
            <person name="Palmer J.M."/>
        </authorList>
    </citation>
    <scope>NUCLEOTIDE SEQUENCE [LARGE SCALE GENOMIC DNA]</scope>
    <source>
        <strain evidence="3 4">DSM 7382</strain>
    </source>
</reference>
<dbReference type="SUPFAM" id="SSF53850">
    <property type="entry name" value="Periplasmic binding protein-like II"/>
    <property type="match status" value="1"/>
</dbReference>
<proteinExistence type="predicted"/>
<gene>
    <name evidence="3" type="ORF">QCA50_009071</name>
</gene>
<dbReference type="PANTHER" id="PTHR30006">
    <property type="entry name" value="THIAMINE-BINDING PERIPLASMIC PROTEIN-RELATED"/>
    <property type="match status" value="1"/>
</dbReference>
<protein>
    <submittedName>
        <fullName evidence="3">Uncharacterized protein</fullName>
    </submittedName>
</protein>
<feature type="chain" id="PRO_5043810517" evidence="2">
    <location>
        <begin position="20"/>
        <end position="364"/>
    </location>
</feature>